<comment type="caution">
    <text evidence="1">The sequence shown here is derived from an EMBL/GenBank/DDBJ whole genome shotgun (WGS) entry which is preliminary data.</text>
</comment>
<dbReference type="AlphaFoldDB" id="A0AAI8VR00"/>
<proteinExistence type="predicted"/>
<accession>A0AAI8VR00</accession>
<dbReference type="Gene3D" id="1.20.120.450">
    <property type="entry name" value="dinb family like domain"/>
    <property type="match status" value="1"/>
</dbReference>
<evidence type="ECO:0000313" key="2">
    <source>
        <dbReference type="Proteomes" id="UP001295740"/>
    </source>
</evidence>
<keyword evidence="2" id="KW-1185">Reference proteome</keyword>
<dbReference type="Proteomes" id="UP001295740">
    <property type="component" value="Unassembled WGS sequence"/>
</dbReference>
<dbReference type="SUPFAM" id="SSF109854">
    <property type="entry name" value="DinB/YfiT-like putative metalloenzymes"/>
    <property type="match status" value="1"/>
</dbReference>
<evidence type="ECO:0000313" key="1">
    <source>
        <dbReference type="EMBL" id="CAJ2509506.1"/>
    </source>
</evidence>
<dbReference type="PANTHER" id="PTHR36922">
    <property type="entry name" value="BLL2446 PROTEIN"/>
    <property type="match status" value="1"/>
</dbReference>
<protein>
    <submittedName>
        <fullName evidence="1">Uu.00g145320.m01.CDS01</fullName>
    </submittedName>
</protein>
<sequence>MTSLYAISIPVLANVLKVTSTILKKGEQWAKEQKMSSADLLALRIYDDMLPLGMQVWINVVTTKKAIERLTGTAPPQIEGREKTIEELYAMIDDTLKELAQVKKEDVDDRDGVEVPCVFGKNEYKTSLVEYVHGYPIPTVYFHLNMIYAILRGKGVSLGKMDYMEEFMAPFTKIN</sequence>
<gene>
    <name evidence="1" type="ORF">KHLLAP_LOCUS9974</name>
</gene>
<dbReference type="EMBL" id="CAUWAG010000012">
    <property type="protein sequence ID" value="CAJ2509506.1"/>
    <property type="molecule type" value="Genomic_DNA"/>
</dbReference>
<organism evidence="1 2">
    <name type="scientific">Anthostomella pinea</name>
    <dbReference type="NCBI Taxonomy" id="933095"/>
    <lineage>
        <taxon>Eukaryota</taxon>
        <taxon>Fungi</taxon>
        <taxon>Dikarya</taxon>
        <taxon>Ascomycota</taxon>
        <taxon>Pezizomycotina</taxon>
        <taxon>Sordariomycetes</taxon>
        <taxon>Xylariomycetidae</taxon>
        <taxon>Xylariales</taxon>
        <taxon>Xylariaceae</taxon>
        <taxon>Anthostomella</taxon>
    </lineage>
</organism>
<dbReference type="PANTHER" id="PTHR36922:SF1">
    <property type="entry name" value="DUF1993 DOMAIN-CONTAINING PROTEIN"/>
    <property type="match status" value="1"/>
</dbReference>
<dbReference type="InterPro" id="IPR034660">
    <property type="entry name" value="DinB/YfiT-like"/>
</dbReference>
<name>A0AAI8VR00_9PEZI</name>
<dbReference type="Pfam" id="PF09351">
    <property type="entry name" value="DUF1993"/>
    <property type="match status" value="1"/>
</dbReference>
<reference evidence="1" key="1">
    <citation type="submission" date="2023-10" db="EMBL/GenBank/DDBJ databases">
        <authorList>
            <person name="Hackl T."/>
        </authorList>
    </citation>
    <scope>NUCLEOTIDE SEQUENCE</scope>
</reference>
<dbReference type="InterPro" id="IPR018531">
    <property type="entry name" value="DUF1993"/>
</dbReference>